<keyword evidence="2" id="KW-1185">Reference proteome</keyword>
<sequence length="167" mass="16866">MSTIVTGYGDTLPKLLIVDPAPDPAAEDRIAGSLHRIGVASRPTGLRAPGQHLFGTRVVSAVGDASWLDREYAEVSRWVRVIVALGPTGWDATLRALAAAGVVPPEPAPGFAPGARLTLTPAGGRPVTVLGIDHPADPDVLADAALDAELAAAQTLAGVSAACGGRG</sequence>
<evidence type="ECO:0000313" key="1">
    <source>
        <dbReference type="EMBL" id="TJZ73434.1"/>
    </source>
</evidence>
<reference evidence="1 2" key="1">
    <citation type="submission" date="2019-04" db="EMBL/GenBank/DDBJ databases">
        <title>Rhodococcus oryzae sp. nov., a novel actinomycete isolated from rhizosphere soil of rice (Oryza sativa L.).</title>
        <authorList>
            <person name="Li C."/>
        </authorList>
    </citation>
    <scope>NUCLEOTIDE SEQUENCE [LARGE SCALE GENOMIC DNA]</scope>
    <source>
        <strain evidence="1 2">NEAU-CX67</strain>
    </source>
</reference>
<protein>
    <submittedName>
        <fullName evidence="1">Uncharacterized protein</fullName>
    </submittedName>
</protein>
<proteinExistence type="predicted"/>
<accession>A0ABY2RD88</accession>
<comment type="caution">
    <text evidence="1">The sequence shown here is derived from an EMBL/GenBank/DDBJ whole genome shotgun (WGS) entry which is preliminary data.</text>
</comment>
<organism evidence="1 2">
    <name type="scientific">Rhodococcus oryzae</name>
    <dbReference type="NCBI Taxonomy" id="2571143"/>
    <lineage>
        <taxon>Bacteria</taxon>
        <taxon>Bacillati</taxon>
        <taxon>Actinomycetota</taxon>
        <taxon>Actinomycetes</taxon>
        <taxon>Mycobacteriales</taxon>
        <taxon>Nocardiaceae</taxon>
        <taxon>Rhodococcus</taxon>
    </lineage>
</organism>
<dbReference type="EMBL" id="SUMD01000018">
    <property type="protein sequence ID" value="TJZ73434.1"/>
    <property type="molecule type" value="Genomic_DNA"/>
</dbReference>
<name>A0ABY2RD88_9NOCA</name>
<gene>
    <name evidence="1" type="ORF">FCG67_24155</name>
</gene>
<dbReference type="RefSeq" id="WP_136912112.1">
    <property type="nucleotide sequence ID" value="NZ_SUMD01000018.1"/>
</dbReference>
<evidence type="ECO:0000313" key="2">
    <source>
        <dbReference type="Proteomes" id="UP000305109"/>
    </source>
</evidence>
<dbReference type="Proteomes" id="UP000305109">
    <property type="component" value="Unassembled WGS sequence"/>
</dbReference>